<dbReference type="InterPro" id="IPR002048">
    <property type="entry name" value="EF_hand_dom"/>
</dbReference>
<dbReference type="SUPFAM" id="SSF47473">
    <property type="entry name" value="EF-hand"/>
    <property type="match status" value="1"/>
</dbReference>
<evidence type="ECO:0000259" key="6">
    <source>
        <dbReference type="PROSITE" id="PS50222"/>
    </source>
</evidence>
<dbReference type="Proteomes" id="UP000249390">
    <property type="component" value="Unassembled WGS sequence"/>
</dbReference>
<feature type="region of interest" description="Disordered" evidence="5">
    <location>
        <begin position="198"/>
        <end position="224"/>
    </location>
</feature>
<dbReference type="PROSITE" id="PS00018">
    <property type="entry name" value="EF_HAND_1"/>
    <property type="match status" value="4"/>
</dbReference>
<dbReference type="GO" id="GO:0005509">
    <property type="term" value="F:calcium ion binding"/>
    <property type="evidence" value="ECO:0007669"/>
    <property type="project" value="InterPro"/>
</dbReference>
<proteinExistence type="predicted"/>
<dbReference type="InterPro" id="IPR018247">
    <property type="entry name" value="EF_Hand_1_Ca_BS"/>
</dbReference>
<dbReference type="GO" id="GO:0005737">
    <property type="term" value="C:cytoplasm"/>
    <property type="evidence" value="ECO:0007669"/>
    <property type="project" value="UniProtKB-ARBA"/>
</dbReference>
<dbReference type="Pfam" id="PF13499">
    <property type="entry name" value="EF-hand_7"/>
    <property type="match status" value="2"/>
</dbReference>
<feature type="domain" description="EF-hand" evidence="6">
    <location>
        <begin position="294"/>
        <end position="329"/>
    </location>
</feature>
<feature type="compositionally biased region" description="Low complexity" evidence="5">
    <location>
        <begin position="198"/>
        <end position="218"/>
    </location>
</feature>
<keyword evidence="3" id="KW-0677">Repeat</keyword>
<dbReference type="SMART" id="SM00054">
    <property type="entry name" value="EFh"/>
    <property type="match status" value="4"/>
</dbReference>
<feature type="compositionally biased region" description="Basic and acidic residues" evidence="5">
    <location>
        <begin position="1"/>
        <end position="13"/>
    </location>
</feature>
<feature type="domain" description="EF-hand" evidence="6">
    <location>
        <begin position="260"/>
        <end position="293"/>
    </location>
</feature>
<comment type="function">
    <text evidence="1">Potential calcium sensor.</text>
</comment>
<reference evidence="7 8" key="1">
    <citation type="submission" date="2018-06" db="EMBL/GenBank/DDBJ databases">
        <title>The Genome of Cuscuta australis (Dodder) Provides Insight into the Evolution of Plant Parasitism.</title>
        <authorList>
            <person name="Liu H."/>
        </authorList>
    </citation>
    <scope>NUCLEOTIDE SEQUENCE [LARGE SCALE GENOMIC DNA]</scope>
    <source>
        <strain evidence="8">cv. Yunnan</strain>
        <tissue evidence="7">Vines</tissue>
    </source>
</reference>
<evidence type="ECO:0000256" key="2">
    <source>
        <dbReference type="ARBA" id="ARBA00022723"/>
    </source>
</evidence>
<evidence type="ECO:0000313" key="8">
    <source>
        <dbReference type="Proteomes" id="UP000249390"/>
    </source>
</evidence>
<keyword evidence="2" id="KW-0479">Metal-binding</keyword>
<keyword evidence="8" id="KW-1185">Reference proteome</keyword>
<gene>
    <name evidence="7" type="ORF">DM860_005917</name>
</gene>
<dbReference type="EMBL" id="NQVE01000098">
    <property type="protein sequence ID" value="RAL48493.1"/>
    <property type="molecule type" value="Genomic_DNA"/>
</dbReference>
<comment type="caution">
    <text evidence="7">The sequence shown here is derived from an EMBL/GenBank/DDBJ whole genome shotgun (WGS) entry which is preliminary data.</text>
</comment>
<dbReference type="AlphaFoldDB" id="A0A328DWM4"/>
<evidence type="ECO:0000256" key="5">
    <source>
        <dbReference type="SAM" id="MobiDB-lite"/>
    </source>
</evidence>
<dbReference type="CDD" id="cd00051">
    <property type="entry name" value="EFh"/>
    <property type="match status" value="2"/>
</dbReference>
<organism evidence="7 8">
    <name type="scientific">Cuscuta australis</name>
    <dbReference type="NCBI Taxonomy" id="267555"/>
    <lineage>
        <taxon>Eukaryota</taxon>
        <taxon>Viridiplantae</taxon>
        <taxon>Streptophyta</taxon>
        <taxon>Embryophyta</taxon>
        <taxon>Tracheophyta</taxon>
        <taxon>Spermatophyta</taxon>
        <taxon>Magnoliopsida</taxon>
        <taxon>eudicotyledons</taxon>
        <taxon>Gunneridae</taxon>
        <taxon>Pentapetalae</taxon>
        <taxon>asterids</taxon>
        <taxon>lamiids</taxon>
        <taxon>Solanales</taxon>
        <taxon>Convolvulaceae</taxon>
        <taxon>Cuscuteae</taxon>
        <taxon>Cuscuta</taxon>
        <taxon>Cuscuta subgen. Grammica</taxon>
        <taxon>Cuscuta sect. Cleistogrammica</taxon>
    </lineage>
</organism>
<sequence length="366" mass="41376">MPSVLEERDERRRCSPGTRYQDEGHQCKVLVDFWRTLSRSPKWKQLNNPEAESSKNKSFAEFEAEVDDTIGSSEPWPPFNIDNSDDENPIAQQIRRKRAKFIASGSGGSGSVSSHDNINRAMVEQLQVFNIRKEEKGKRRQHKEEIEIMETDIDTLLGFKHIFFREKAKRSSMKLLKSISSSPKKFFKSRFARSGDPISIGSGSGSSRSSNNSNPRDPAGAEEFPGDELVQAFNLIDRNRDGKIQREELAALFGLLGAEELEIDCVMSEVDRNGDGCISLEEFAALRPAFEAPSRGSEVRDTFELFDADGDGRISAEELYRVLGRIGDGRCTIEECRRMISGVDKNEDGFVCFEDFSRMMEQQLFL</sequence>
<accession>A0A328DWM4</accession>
<evidence type="ECO:0000256" key="1">
    <source>
        <dbReference type="ARBA" id="ARBA00003291"/>
    </source>
</evidence>
<keyword evidence="4" id="KW-0106">Calcium</keyword>
<protein>
    <recommendedName>
        <fullName evidence="6">EF-hand domain-containing protein</fullName>
    </recommendedName>
</protein>
<feature type="region of interest" description="Disordered" evidence="5">
    <location>
        <begin position="1"/>
        <end position="21"/>
    </location>
</feature>
<dbReference type="InterPro" id="IPR011992">
    <property type="entry name" value="EF-hand-dom_pair"/>
</dbReference>
<dbReference type="Gene3D" id="1.10.238.10">
    <property type="entry name" value="EF-hand"/>
    <property type="match status" value="2"/>
</dbReference>
<evidence type="ECO:0000256" key="3">
    <source>
        <dbReference type="ARBA" id="ARBA00022737"/>
    </source>
</evidence>
<evidence type="ECO:0000313" key="7">
    <source>
        <dbReference type="EMBL" id="RAL48493.1"/>
    </source>
</evidence>
<feature type="domain" description="EF-hand" evidence="6">
    <location>
        <begin position="331"/>
        <end position="366"/>
    </location>
</feature>
<name>A0A328DWM4_9ASTE</name>
<dbReference type="FunFam" id="1.10.238.10:FF:000089">
    <property type="entry name" value="calmodulin-like protein 3"/>
    <property type="match status" value="1"/>
</dbReference>
<dbReference type="InterPro" id="IPR039647">
    <property type="entry name" value="EF_hand_pair_protein_CML-like"/>
</dbReference>
<evidence type="ECO:0000256" key="4">
    <source>
        <dbReference type="ARBA" id="ARBA00022837"/>
    </source>
</evidence>
<dbReference type="PANTHER" id="PTHR10891">
    <property type="entry name" value="EF-HAND CALCIUM-BINDING DOMAIN CONTAINING PROTEIN"/>
    <property type="match status" value="1"/>
</dbReference>
<dbReference type="PROSITE" id="PS50222">
    <property type="entry name" value="EF_HAND_2"/>
    <property type="match status" value="4"/>
</dbReference>
<feature type="domain" description="EF-hand" evidence="6">
    <location>
        <begin position="224"/>
        <end position="259"/>
    </location>
</feature>